<feature type="coiled-coil region" evidence="1">
    <location>
        <begin position="605"/>
        <end position="667"/>
    </location>
</feature>
<organism evidence="2 3">
    <name type="scientific">Butyricimonas hominis</name>
    <dbReference type="NCBI Taxonomy" id="2763032"/>
    <lineage>
        <taxon>Bacteria</taxon>
        <taxon>Pseudomonadati</taxon>
        <taxon>Bacteroidota</taxon>
        <taxon>Bacteroidia</taxon>
        <taxon>Bacteroidales</taxon>
        <taxon>Odoribacteraceae</taxon>
        <taxon>Butyricimonas</taxon>
    </lineage>
</organism>
<dbReference type="SUPFAM" id="SSF52540">
    <property type="entry name" value="P-loop containing nucleoside triphosphate hydrolases"/>
    <property type="match status" value="2"/>
</dbReference>
<dbReference type="EMBL" id="JACOOH010000003">
    <property type="protein sequence ID" value="MBC5621032.1"/>
    <property type="molecule type" value="Genomic_DNA"/>
</dbReference>
<evidence type="ECO:0000313" key="3">
    <source>
        <dbReference type="Proteomes" id="UP000646484"/>
    </source>
</evidence>
<protein>
    <recommendedName>
        <fullName evidence="4">Rad50/SbcC-type AAA domain-containing protein</fullName>
    </recommendedName>
</protein>
<name>A0ABR7CZC9_9BACT</name>
<sequence>MVPVRLTLEGIYSYREAQTIEFNRLTEAKLFGIFGPVGSGKSTILEAMIYVIYGVIDRLNNEVKYNLMNLQSDRLFVDFEFKAGEQGRDFRATVESKRNKKRFTDISVPKFLYHARKDGEWMPCTREDVIAAIGLNAQNFKRVVIIPQGKFQDFLMLRDKERTEMMMELFGELRRYDLGGKVAYLEGETNKKMIDLKGQLTGLGEVSEDALAESKKRLVGLREDAERLKKALQEGTERENQLKKVKQLVEERGVREEEEKGLLGQKESIAELLKQVEKYEYCLQYFQQPINRWEDSSRRLAESEKALSGYRERLVGKQQELTCFKEQYNELKLRYEERDQLKVRAERLEGVIRLRSLTVEQKDLRERHAKGEAMVATTREEVEVLKRQLAERKDRLEKLVQSIPDMKLLSDIREWYSQYHHSREEETRVREELKQVENELLKDKEVVLSHKQKYSFFADAESDTSEELLEISEKRSQQIERELKGCRDELMHLNTRQRLVDFAKELSEGEPCPLCGALSHPAPLHAEEMEGVMRLTAERIKALEREREELNRWSSVLAIAGERKRLNLNRQVQAKIKQEEIQHKLQEHLSRFVWEGFAPDDARHLKEEIDRAASLGNERKQLEAEVKQTESEIELKRGHLEKYSKRLEEIDREVVQRETQMELLREQLKGFDVTVYMEAGLESLKEEKEKCLTVFEKLGKDYREATERLQLMENEYRKWEGGAEEKEKEIVLLREEKKSGEEKLNALLRESVYKDIAAVRGTLDKKLDLPASRSRINRFNQQLHVVQVRKLELEKLLAGVEYRVEEHEALVCQLEEYRLREREVLAEHGALANQVKDMENRAAARVKIGKELDVLDARLRNLLVLKSLFRGNDFVKFVSSIYLQNLCNAANERFYRMTRQRLKLELDEDNDFVIRDYMNEGRTRSARTLSGGQIFQASLSLALALTDNIRHLTGSDQNFFFLDEGFGSLDKESLRVVFETLKSLREENRVVGLISHVEEMQQELPVCVFVENTAERGSVVIIDN</sequence>
<comment type="caution">
    <text evidence="2">The sequence shown here is derived from an EMBL/GenBank/DDBJ whole genome shotgun (WGS) entry which is preliminary data.</text>
</comment>
<feature type="coiled-coil region" evidence="1">
    <location>
        <begin position="695"/>
        <end position="750"/>
    </location>
</feature>
<dbReference type="PANTHER" id="PTHR32114">
    <property type="entry name" value="ABC TRANSPORTER ABCH.3"/>
    <property type="match status" value="1"/>
</dbReference>
<evidence type="ECO:0008006" key="4">
    <source>
        <dbReference type="Google" id="ProtNLM"/>
    </source>
</evidence>
<evidence type="ECO:0000256" key="1">
    <source>
        <dbReference type="SAM" id="Coils"/>
    </source>
</evidence>
<dbReference type="Pfam" id="PF13558">
    <property type="entry name" value="SbcC_Walker_B"/>
    <property type="match status" value="1"/>
</dbReference>
<reference evidence="2 3" key="1">
    <citation type="submission" date="2020-08" db="EMBL/GenBank/DDBJ databases">
        <title>Genome public.</title>
        <authorList>
            <person name="Liu C."/>
            <person name="Sun Q."/>
        </authorList>
    </citation>
    <scope>NUCLEOTIDE SEQUENCE [LARGE SCALE GENOMIC DNA]</scope>
    <source>
        <strain evidence="2 3">NSJ-56</strain>
    </source>
</reference>
<accession>A0ABR7CZC9</accession>
<feature type="coiled-coil region" evidence="1">
    <location>
        <begin position="526"/>
        <end position="553"/>
    </location>
</feature>
<gene>
    <name evidence="2" type="ORF">H8S64_07970</name>
</gene>
<evidence type="ECO:0000313" key="2">
    <source>
        <dbReference type="EMBL" id="MBC5621032.1"/>
    </source>
</evidence>
<keyword evidence="1" id="KW-0175">Coiled coil</keyword>
<feature type="coiled-coil region" evidence="1">
    <location>
        <begin position="211"/>
        <end position="245"/>
    </location>
</feature>
<dbReference type="InterPro" id="IPR027417">
    <property type="entry name" value="P-loop_NTPase"/>
</dbReference>
<feature type="coiled-coil region" evidence="1">
    <location>
        <begin position="375"/>
        <end position="439"/>
    </location>
</feature>
<feature type="coiled-coil region" evidence="1">
    <location>
        <begin position="469"/>
        <end position="496"/>
    </location>
</feature>
<dbReference type="Gene3D" id="3.40.50.300">
    <property type="entry name" value="P-loop containing nucleotide triphosphate hydrolases"/>
    <property type="match status" value="2"/>
</dbReference>
<dbReference type="Proteomes" id="UP000646484">
    <property type="component" value="Unassembled WGS sequence"/>
</dbReference>
<dbReference type="RefSeq" id="WP_186975662.1">
    <property type="nucleotide sequence ID" value="NZ_JACOOH010000003.1"/>
</dbReference>
<dbReference type="PANTHER" id="PTHR32114:SF2">
    <property type="entry name" value="ABC TRANSPORTER ABCH.3"/>
    <property type="match status" value="1"/>
</dbReference>
<keyword evidence="3" id="KW-1185">Reference proteome</keyword>
<proteinExistence type="predicted"/>